<dbReference type="Proteomes" id="UP001444661">
    <property type="component" value="Unassembled WGS sequence"/>
</dbReference>
<name>A0ABR1SK59_9PEZI</name>
<organism evidence="2 3">
    <name type="scientific">Apiospora rasikravindrae</name>
    <dbReference type="NCBI Taxonomy" id="990691"/>
    <lineage>
        <taxon>Eukaryota</taxon>
        <taxon>Fungi</taxon>
        <taxon>Dikarya</taxon>
        <taxon>Ascomycota</taxon>
        <taxon>Pezizomycotina</taxon>
        <taxon>Sordariomycetes</taxon>
        <taxon>Xylariomycetidae</taxon>
        <taxon>Amphisphaeriales</taxon>
        <taxon>Apiosporaceae</taxon>
        <taxon>Apiospora</taxon>
    </lineage>
</organism>
<accession>A0ABR1SK59</accession>
<feature type="region of interest" description="Disordered" evidence="1">
    <location>
        <begin position="14"/>
        <end position="47"/>
    </location>
</feature>
<sequence length="110" mass="12653">MISFDPVVEVINLPNKDPNRRRRRRQSTLEVVPPRAPEIERLSTPDFDPPPSLVQSFCSCCINSKAPKHYPGSRQSKLEAQIMEAKAYIARTSQQPRRIEYPSDDFVLFP</sequence>
<evidence type="ECO:0000313" key="2">
    <source>
        <dbReference type="EMBL" id="KAK8034710.1"/>
    </source>
</evidence>
<evidence type="ECO:0000256" key="1">
    <source>
        <dbReference type="SAM" id="MobiDB-lite"/>
    </source>
</evidence>
<proteinExistence type="predicted"/>
<comment type="caution">
    <text evidence="2">The sequence shown here is derived from an EMBL/GenBank/DDBJ whole genome shotgun (WGS) entry which is preliminary data.</text>
</comment>
<dbReference type="EMBL" id="JAQQWK010000009">
    <property type="protein sequence ID" value="KAK8034710.1"/>
    <property type="molecule type" value="Genomic_DNA"/>
</dbReference>
<gene>
    <name evidence="2" type="ORF">PG993_009705</name>
</gene>
<evidence type="ECO:0000313" key="3">
    <source>
        <dbReference type="Proteomes" id="UP001444661"/>
    </source>
</evidence>
<protein>
    <submittedName>
        <fullName evidence="2">Uncharacterized protein</fullName>
    </submittedName>
</protein>
<reference evidence="2 3" key="1">
    <citation type="submission" date="2023-01" db="EMBL/GenBank/DDBJ databases">
        <title>Analysis of 21 Apiospora genomes using comparative genomics revels a genus with tremendous synthesis potential of carbohydrate active enzymes and secondary metabolites.</title>
        <authorList>
            <person name="Sorensen T."/>
        </authorList>
    </citation>
    <scope>NUCLEOTIDE SEQUENCE [LARGE SCALE GENOMIC DNA]</scope>
    <source>
        <strain evidence="2 3">CBS 33761</strain>
    </source>
</reference>
<keyword evidence="3" id="KW-1185">Reference proteome</keyword>